<reference evidence="2 3" key="1">
    <citation type="submission" date="2021-03" db="EMBL/GenBank/DDBJ databases">
        <title>Antimicrobial resistance genes in bacteria isolated from Japanese honey, and their potential for conferring macrolide and lincosamide resistance in the American foulbrood pathogen Paenibacillus larvae.</title>
        <authorList>
            <person name="Okamoto M."/>
            <person name="Kumagai M."/>
            <person name="Kanamori H."/>
            <person name="Takamatsu D."/>
        </authorList>
    </citation>
    <scope>NUCLEOTIDE SEQUENCE [LARGE SCALE GENOMIC DNA]</scope>
    <source>
        <strain evidence="2 3">J21TS3</strain>
    </source>
</reference>
<evidence type="ECO:0000259" key="1">
    <source>
        <dbReference type="Pfam" id="PF07833"/>
    </source>
</evidence>
<organism evidence="2 3">
    <name type="scientific">Paenibacillus cookii</name>
    <dbReference type="NCBI Taxonomy" id="157839"/>
    <lineage>
        <taxon>Bacteria</taxon>
        <taxon>Bacillati</taxon>
        <taxon>Bacillota</taxon>
        <taxon>Bacilli</taxon>
        <taxon>Bacillales</taxon>
        <taxon>Paenibacillaceae</taxon>
        <taxon>Paenibacillus</taxon>
    </lineage>
</organism>
<dbReference type="Pfam" id="PF07833">
    <property type="entry name" value="Cu_amine_oxidN1"/>
    <property type="match status" value="1"/>
</dbReference>
<protein>
    <recommendedName>
        <fullName evidence="1">Copper amine oxidase-like N-terminal domain-containing protein</fullName>
    </recommendedName>
</protein>
<dbReference type="InterPro" id="IPR012854">
    <property type="entry name" value="Cu_amine_oxidase-like_N"/>
</dbReference>
<accession>A0ABQ4LR15</accession>
<comment type="caution">
    <text evidence="2">The sequence shown here is derived from an EMBL/GenBank/DDBJ whole genome shotgun (WGS) entry which is preliminary data.</text>
</comment>
<feature type="domain" description="Copper amine oxidase-like N-terminal" evidence="1">
    <location>
        <begin position="47"/>
        <end position="140"/>
    </location>
</feature>
<dbReference type="EMBL" id="BORW01000001">
    <property type="protein sequence ID" value="GIO65711.1"/>
    <property type="molecule type" value="Genomic_DNA"/>
</dbReference>
<gene>
    <name evidence="2" type="ORF">J21TS3_05320</name>
</gene>
<dbReference type="InterPro" id="IPR036582">
    <property type="entry name" value="Mao_N_sf"/>
</dbReference>
<evidence type="ECO:0000313" key="2">
    <source>
        <dbReference type="EMBL" id="GIO65711.1"/>
    </source>
</evidence>
<keyword evidence="3" id="KW-1185">Reference proteome</keyword>
<evidence type="ECO:0000313" key="3">
    <source>
        <dbReference type="Proteomes" id="UP000680638"/>
    </source>
</evidence>
<dbReference type="Proteomes" id="UP000680638">
    <property type="component" value="Unassembled WGS sequence"/>
</dbReference>
<name>A0ABQ4LR15_9BACL</name>
<dbReference type="Gene3D" id="3.30.457.10">
    <property type="entry name" value="Copper amine oxidase-like, N-terminal domain"/>
    <property type="match status" value="1"/>
</dbReference>
<sequence length="385" mass="43542">MKTIPKFCKQLYLALGILLLLFNIGYLNKADADPVYTVSINNSSTVNNTVLIGNVNYIPLKTGFEQLGYHVEWSQADRSLYIISPDKSIVVNNVTKQIKMDGKLYSALKKEILNKNGTTYITARYLSQLTDSQIKVNGKLVNISNTNIPIFGENADGSFWLKNNGNFYSLKSKTPKLIGKVDLPSNNAKYSSMSINSIKEKKSFVITIKTFSGEPLKNVSTIKIFIKNDEVIYSMINGSEENLETSKNGANWVFNNGHLVNLINDNGDIVKNYDLTKIIEDDFFSIDGFIGEEFMLVRSETKKQLWAINMKTNKSVRLYNKLLSKEEQASIEGNTDIGDIHYGDNLHFKSRSGDTLNFNYFSYLQGAKDMNIEVKLSEFRNFFSN</sequence>
<dbReference type="SUPFAM" id="SSF55383">
    <property type="entry name" value="Copper amine oxidase, domain N"/>
    <property type="match status" value="1"/>
</dbReference>
<proteinExistence type="predicted"/>
<dbReference type="RefSeq" id="WP_036712397.1">
    <property type="nucleotide sequence ID" value="NZ_BORW01000001.1"/>
</dbReference>